<comment type="catalytic activity">
    <reaction evidence="13">
        <text>5-amino-6-(5-phospho-D-ribitylamino)uracil + NADP(+) = 5-amino-6-(5-phospho-D-ribosylamino)uracil + NADPH + H(+)</text>
        <dbReference type="Rhea" id="RHEA:17845"/>
        <dbReference type="ChEBI" id="CHEBI:15378"/>
        <dbReference type="ChEBI" id="CHEBI:57783"/>
        <dbReference type="ChEBI" id="CHEBI:58349"/>
        <dbReference type="ChEBI" id="CHEBI:58421"/>
        <dbReference type="ChEBI" id="CHEBI:58453"/>
        <dbReference type="EC" id="1.1.1.193"/>
    </reaction>
</comment>
<evidence type="ECO:0000313" key="19">
    <source>
        <dbReference type="Proteomes" id="UP000281474"/>
    </source>
</evidence>
<dbReference type="InterPro" id="IPR024072">
    <property type="entry name" value="DHFR-like_dom_sf"/>
</dbReference>
<evidence type="ECO:0000256" key="6">
    <source>
        <dbReference type="ARBA" id="ARBA00022619"/>
    </source>
</evidence>
<dbReference type="GO" id="GO:0050661">
    <property type="term" value="F:NADP binding"/>
    <property type="evidence" value="ECO:0007669"/>
    <property type="project" value="InterPro"/>
</dbReference>
<dbReference type="EC" id="1.1.1.193" evidence="13"/>
<keyword evidence="10 13" id="KW-0521">NADP</keyword>
<dbReference type="SUPFAM" id="SSF53927">
    <property type="entry name" value="Cytidine deaminase-like"/>
    <property type="match status" value="1"/>
</dbReference>
<comment type="function">
    <text evidence="1 13">Converts 2,5-diamino-6-(ribosylamino)-4(3h)-pyrimidinone 5'-phosphate into 5-amino-6-(ribosylamino)-2,4(1h,3h)-pyrimidinedione 5'-phosphate.</text>
</comment>
<dbReference type="GO" id="GO:0008703">
    <property type="term" value="F:5-amino-6-(5-phosphoribosylamino)uracil reductase activity"/>
    <property type="evidence" value="ECO:0007669"/>
    <property type="project" value="UniProtKB-EC"/>
</dbReference>
<dbReference type="CDD" id="cd01284">
    <property type="entry name" value="Riboflavin_deaminase-reductase"/>
    <property type="match status" value="1"/>
</dbReference>
<evidence type="ECO:0000256" key="8">
    <source>
        <dbReference type="ARBA" id="ARBA00022801"/>
    </source>
</evidence>
<proteinExistence type="inferred from homology"/>
<dbReference type="GO" id="GO:0008270">
    <property type="term" value="F:zinc ion binding"/>
    <property type="evidence" value="ECO:0007669"/>
    <property type="project" value="InterPro"/>
</dbReference>
<feature type="binding site" evidence="15">
    <location>
        <position position="171"/>
    </location>
    <ligand>
        <name>substrate</name>
    </ligand>
</feature>
<dbReference type="PANTHER" id="PTHR38011">
    <property type="entry name" value="DIHYDROFOLATE REDUCTASE FAMILY PROTEIN (AFU_ORTHOLOGUE AFUA_8G06820)"/>
    <property type="match status" value="1"/>
</dbReference>
<evidence type="ECO:0000256" key="1">
    <source>
        <dbReference type="ARBA" id="ARBA00002151"/>
    </source>
</evidence>
<gene>
    <name evidence="18" type="primary">ribD</name>
    <name evidence="18" type="ORF">D5018_11165</name>
</gene>
<evidence type="ECO:0000256" key="5">
    <source>
        <dbReference type="ARBA" id="ARBA00007417"/>
    </source>
</evidence>
<comment type="catalytic activity">
    <reaction evidence="13">
        <text>2,5-diamino-6-hydroxy-4-(5-phosphoribosylamino)-pyrimidine + H2O + H(+) = 5-amino-6-(5-phospho-D-ribosylamino)uracil + NH4(+)</text>
        <dbReference type="Rhea" id="RHEA:21868"/>
        <dbReference type="ChEBI" id="CHEBI:15377"/>
        <dbReference type="ChEBI" id="CHEBI:15378"/>
        <dbReference type="ChEBI" id="CHEBI:28938"/>
        <dbReference type="ChEBI" id="CHEBI:58453"/>
        <dbReference type="ChEBI" id="CHEBI:58614"/>
        <dbReference type="EC" id="3.5.4.26"/>
    </reaction>
</comment>
<dbReference type="EMBL" id="QZEI01000030">
    <property type="protein sequence ID" value="RLV59601.1"/>
    <property type="molecule type" value="Genomic_DNA"/>
</dbReference>
<organism evidence="18 19">
    <name type="scientific">Parashewanella curva</name>
    <dbReference type="NCBI Taxonomy" id="2338552"/>
    <lineage>
        <taxon>Bacteria</taxon>
        <taxon>Pseudomonadati</taxon>
        <taxon>Pseudomonadota</taxon>
        <taxon>Gammaproteobacteria</taxon>
        <taxon>Alteromonadales</taxon>
        <taxon>Shewanellaceae</taxon>
        <taxon>Parashewanella</taxon>
    </lineage>
</organism>
<feature type="binding site" evidence="15">
    <location>
        <position position="187"/>
    </location>
    <ligand>
        <name>substrate</name>
    </ligand>
</feature>
<dbReference type="InterPro" id="IPR011549">
    <property type="entry name" value="RibD_C"/>
</dbReference>
<feature type="binding site" evidence="15">
    <location>
        <position position="236"/>
    </location>
    <ligand>
        <name>NADP(+)</name>
        <dbReference type="ChEBI" id="CHEBI:58349"/>
    </ligand>
</feature>
<dbReference type="RefSeq" id="WP_121839088.1">
    <property type="nucleotide sequence ID" value="NZ_ML014779.1"/>
</dbReference>
<dbReference type="PIRSF" id="PIRSF006769">
    <property type="entry name" value="RibD"/>
    <property type="match status" value="1"/>
</dbReference>
<dbReference type="AlphaFoldDB" id="A0A3L8PWD6"/>
<evidence type="ECO:0000256" key="11">
    <source>
        <dbReference type="ARBA" id="ARBA00023002"/>
    </source>
</evidence>
<keyword evidence="12" id="KW-0511">Multifunctional enzyme</keyword>
<keyword evidence="8 13" id="KW-0378">Hydrolase</keyword>
<feature type="binding site" evidence="15">
    <location>
        <begin position="306"/>
        <end position="312"/>
    </location>
    <ligand>
        <name>NADP(+)</name>
        <dbReference type="ChEBI" id="CHEBI:58349"/>
    </ligand>
</feature>
<keyword evidence="19" id="KW-1185">Reference proteome</keyword>
<feature type="domain" description="CMP/dCMP-type deaminase" evidence="17">
    <location>
        <begin position="4"/>
        <end position="126"/>
    </location>
</feature>
<feature type="binding site" evidence="15">
    <location>
        <position position="173"/>
    </location>
    <ligand>
        <name>NADP(+)</name>
        <dbReference type="ChEBI" id="CHEBI:58349"/>
    </ligand>
</feature>
<dbReference type="Proteomes" id="UP000281474">
    <property type="component" value="Unassembled WGS sequence"/>
</dbReference>
<comment type="pathway">
    <text evidence="3 13">Cofactor biosynthesis; riboflavin biosynthesis; 5-amino-6-(D-ribitylamino)uracil from GTP: step 3/4.</text>
</comment>
<dbReference type="InterPro" id="IPR002125">
    <property type="entry name" value="CMP_dCMP_dom"/>
</dbReference>
<feature type="binding site" evidence="15">
    <location>
        <position position="157"/>
    </location>
    <ligand>
        <name>NADP(+)</name>
        <dbReference type="ChEBI" id="CHEBI:58349"/>
    </ligand>
</feature>
<feature type="binding site" evidence="16">
    <location>
        <position position="87"/>
    </location>
    <ligand>
        <name>Zn(2+)</name>
        <dbReference type="ChEBI" id="CHEBI:29105"/>
        <note>catalytic</note>
    </ligand>
</feature>
<evidence type="ECO:0000256" key="16">
    <source>
        <dbReference type="PIRSR" id="PIRSR006769-3"/>
    </source>
</evidence>
<evidence type="ECO:0000256" key="15">
    <source>
        <dbReference type="PIRSR" id="PIRSR006769-2"/>
    </source>
</evidence>
<name>A0A3L8PWD6_9GAMM</name>
<dbReference type="NCBIfam" id="TIGR00326">
    <property type="entry name" value="eubact_ribD"/>
    <property type="match status" value="1"/>
</dbReference>
<dbReference type="PROSITE" id="PS51747">
    <property type="entry name" value="CYT_DCMP_DEAMINASES_2"/>
    <property type="match status" value="1"/>
</dbReference>
<evidence type="ECO:0000256" key="12">
    <source>
        <dbReference type="ARBA" id="ARBA00023268"/>
    </source>
</evidence>
<feature type="binding site" evidence="15">
    <location>
        <position position="304"/>
    </location>
    <ligand>
        <name>substrate</name>
    </ligand>
</feature>
<evidence type="ECO:0000256" key="10">
    <source>
        <dbReference type="ARBA" id="ARBA00022857"/>
    </source>
</evidence>
<evidence type="ECO:0000259" key="17">
    <source>
        <dbReference type="PROSITE" id="PS51747"/>
    </source>
</evidence>
<dbReference type="GO" id="GO:0008835">
    <property type="term" value="F:diaminohydroxyphosphoribosylaminopyrimidine deaminase activity"/>
    <property type="evidence" value="ECO:0007669"/>
    <property type="project" value="UniProtKB-EC"/>
</dbReference>
<keyword evidence="7 13" id="KW-0479">Metal-binding</keyword>
<feature type="binding site" evidence="16">
    <location>
        <position position="78"/>
    </location>
    <ligand>
        <name>Zn(2+)</name>
        <dbReference type="ChEBI" id="CHEBI:29105"/>
        <note>catalytic</note>
    </ligand>
</feature>
<feature type="binding site" evidence="16">
    <location>
        <position position="53"/>
    </location>
    <ligand>
        <name>Zn(2+)</name>
        <dbReference type="ChEBI" id="CHEBI:29105"/>
        <note>catalytic</note>
    </ligand>
</feature>
<accession>A0A3L8PWD6</accession>
<comment type="similarity">
    <text evidence="5 13">In the C-terminal section; belongs to the HTP reductase family.</text>
</comment>
<dbReference type="SUPFAM" id="SSF53597">
    <property type="entry name" value="Dihydrofolate reductase-like"/>
    <property type="match status" value="1"/>
</dbReference>
<feature type="binding site" evidence="15">
    <location>
        <position position="207"/>
    </location>
    <ligand>
        <name>substrate</name>
    </ligand>
</feature>
<keyword evidence="11 13" id="KW-0560">Oxidoreductase</keyword>
<dbReference type="OrthoDB" id="9800865at2"/>
<evidence type="ECO:0000256" key="9">
    <source>
        <dbReference type="ARBA" id="ARBA00022833"/>
    </source>
</evidence>
<dbReference type="InterPro" id="IPR016193">
    <property type="entry name" value="Cytidine_deaminase-like"/>
</dbReference>
<keyword evidence="6 13" id="KW-0686">Riboflavin biosynthesis</keyword>
<dbReference type="InterPro" id="IPR016192">
    <property type="entry name" value="APOBEC/CMP_deaminase_Zn-bd"/>
</dbReference>
<dbReference type="PANTHER" id="PTHR38011:SF7">
    <property type="entry name" value="2,5-DIAMINO-6-RIBOSYLAMINO-4(3H)-PYRIMIDINONE 5'-PHOSPHATE REDUCTASE"/>
    <property type="match status" value="1"/>
</dbReference>
<feature type="binding site" evidence="15">
    <location>
        <position position="203"/>
    </location>
    <ligand>
        <name>substrate</name>
    </ligand>
</feature>
<sequence length="372" mass="40976">MWSTFDRKMMTRALQLAAKGKYTTRPNPNVGCVITQGEKIVGEGFHLRAGEPHAEVHALNQAQEKAQGATAYVTLEPCSHYGRTGPCAVALVKAKVARVVIAADDPNPQVSGRGIKILREAGIQVDSGLYAEQSRALNLGFMKKMEAGRPWVTLKVAASLDGKTALSNSVSKWITGTESRQDVQKLRLQHCAVVTGINTVLDDDCSLNVRYDELGLLAGELNQGDIKQPLRVVLDSHCRMPLTAKLLNITSPVLLVSTQEYPQDFKDKLPSHVQYEVLPEQNGRVRLTTLMDFLGQSCNSVMIEAGATLIGSFIKEQLADELYLYQAPKILGSCGRSMMQLPDFQIMSELPSLNLLERVQLGQDLRMRFKLN</sequence>
<dbReference type="GO" id="GO:0009231">
    <property type="term" value="P:riboflavin biosynthetic process"/>
    <property type="evidence" value="ECO:0007669"/>
    <property type="project" value="UniProtKB-UniPathway"/>
</dbReference>
<evidence type="ECO:0000256" key="13">
    <source>
        <dbReference type="PIRNR" id="PIRNR006769"/>
    </source>
</evidence>
<dbReference type="Gene3D" id="3.40.430.10">
    <property type="entry name" value="Dihydrofolate Reductase, subunit A"/>
    <property type="match status" value="1"/>
</dbReference>
<dbReference type="Gene3D" id="3.40.140.10">
    <property type="entry name" value="Cytidine Deaminase, domain 2"/>
    <property type="match status" value="1"/>
</dbReference>
<dbReference type="NCBIfam" id="TIGR00227">
    <property type="entry name" value="ribD_Cterm"/>
    <property type="match status" value="1"/>
</dbReference>
<evidence type="ECO:0000313" key="18">
    <source>
        <dbReference type="EMBL" id="RLV59601.1"/>
    </source>
</evidence>
<evidence type="ECO:0000256" key="14">
    <source>
        <dbReference type="PIRSR" id="PIRSR006769-1"/>
    </source>
</evidence>
<comment type="caution">
    <text evidence="18">The sequence shown here is derived from an EMBL/GenBank/DDBJ whole genome shotgun (WGS) entry which is preliminary data.</text>
</comment>
<dbReference type="PROSITE" id="PS00903">
    <property type="entry name" value="CYT_DCMP_DEAMINASES_1"/>
    <property type="match status" value="1"/>
</dbReference>
<dbReference type="Pfam" id="PF01872">
    <property type="entry name" value="RibD_C"/>
    <property type="match status" value="1"/>
</dbReference>
<comment type="cofactor">
    <cofactor evidence="13 16">
        <name>Zn(2+)</name>
        <dbReference type="ChEBI" id="CHEBI:29105"/>
    </cofactor>
    <text evidence="13 16">Binds 1 zinc ion.</text>
</comment>
<keyword evidence="9 13" id="KW-0862">Zinc</keyword>
<feature type="active site" description="Proton donor" evidence="14">
    <location>
        <position position="55"/>
    </location>
</feature>
<dbReference type="Pfam" id="PF00383">
    <property type="entry name" value="dCMP_cyt_deam_1"/>
    <property type="match status" value="1"/>
</dbReference>
<evidence type="ECO:0000256" key="4">
    <source>
        <dbReference type="ARBA" id="ARBA00005259"/>
    </source>
</evidence>
<feature type="binding site" evidence="15">
    <location>
        <position position="199"/>
    </location>
    <ligand>
        <name>NADP(+)</name>
        <dbReference type="ChEBI" id="CHEBI:58349"/>
    </ligand>
</feature>
<dbReference type="FunFam" id="3.40.140.10:FF:000025">
    <property type="entry name" value="Riboflavin biosynthesis protein RibD"/>
    <property type="match status" value="1"/>
</dbReference>
<reference evidence="18 19" key="1">
    <citation type="submission" date="2018-09" db="EMBL/GenBank/DDBJ databases">
        <title>Phylogeny of the Shewanellaceae, and recommendation for two new genera, Pseudoshewanella and Parashewanella.</title>
        <authorList>
            <person name="Wang G."/>
        </authorList>
    </citation>
    <scope>NUCLEOTIDE SEQUENCE [LARGE SCALE GENOMIC DNA]</scope>
    <source>
        <strain evidence="18 19">C51</strain>
    </source>
</reference>
<dbReference type="InterPro" id="IPR004794">
    <property type="entry name" value="Eubact_RibD"/>
</dbReference>
<evidence type="ECO:0000256" key="7">
    <source>
        <dbReference type="ARBA" id="ARBA00022723"/>
    </source>
</evidence>
<comment type="similarity">
    <text evidence="4 13">In the N-terminal section; belongs to the cytidine and deoxycytidylate deaminase family.</text>
</comment>
<comment type="pathway">
    <text evidence="2 13">Cofactor biosynthesis; riboflavin biosynthesis; 5-amino-6-(D-ribitylamino)uracil from GTP: step 2/4.</text>
</comment>
<evidence type="ECO:0000256" key="3">
    <source>
        <dbReference type="ARBA" id="ARBA00004910"/>
    </source>
</evidence>
<feature type="binding site" evidence="15">
    <location>
        <position position="210"/>
    </location>
    <ligand>
        <name>substrate</name>
    </ligand>
</feature>
<dbReference type="UniPathway" id="UPA00275">
    <property type="reaction ID" value="UER00401"/>
</dbReference>
<dbReference type="InterPro" id="IPR002734">
    <property type="entry name" value="RibDG_C"/>
</dbReference>
<evidence type="ECO:0000256" key="2">
    <source>
        <dbReference type="ARBA" id="ARBA00004882"/>
    </source>
</evidence>
<dbReference type="InterPro" id="IPR050765">
    <property type="entry name" value="Riboflavin_Biosynth_HTPR"/>
</dbReference>
<dbReference type="EC" id="3.5.4.26" evidence="13"/>
<protein>
    <recommendedName>
        <fullName evidence="13">Riboflavin biosynthesis protein RibD</fullName>
    </recommendedName>
    <domain>
        <recommendedName>
            <fullName evidence="13">Diaminohydroxyphosphoribosylaminopyrimidine deaminase</fullName>
            <shortName evidence="13">DRAP deaminase</shortName>
            <ecNumber evidence="13">3.5.4.26</ecNumber>
        </recommendedName>
        <alternativeName>
            <fullName evidence="13">Riboflavin-specific deaminase</fullName>
        </alternativeName>
    </domain>
    <domain>
        <recommendedName>
            <fullName evidence="13">5-amino-6-(5-phosphoribosylamino)uracil reductase</fullName>
            <ecNumber evidence="13">1.1.1.193</ecNumber>
        </recommendedName>
        <alternativeName>
            <fullName evidence="13">HTP reductase</fullName>
        </alternativeName>
    </domain>
</protein>